<evidence type="ECO:0000313" key="7">
    <source>
        <dbReference type="Proteomes" id="UP000663879"/>
    </source>
</evidence>
<evidence type="ECO:0000256" key="4">
    <source>
        <dbReference type="PROSITE-ProRule" id="PRU00175"/>
    </source>
</evidence>
<evidence type="ECO:0000256" key="2">
    <source>
        <dbReference type="ARBA" id="ARBA00022771"/>
    </source>
</evidence>
<dbReference type="Proteomes" id="UP000663879">
    <property type="component" value="Unassembled WGS sequence"/>
</dbReference>
<evidence type="ECO:0000256" key="1">
    <source>
        <dbReference type="ARBA" id="ARBA00022723"/>
    </source>
</evidence>
<dbReference type="EMBL" id="CAJNOC010000196">
    <property type="protein sequence ID" value="CAF0725656.1"/>
    <property type="molecule type" value="Genomic_DNA"/>
</dbReference>
<dbReference type="PANTHER" id="PTHR45798:SF97">
    <property type="entry name" value="ALCOHOL-SENSITIVE RING FINGER PROTEIN 1"/>
    <property type="match status" value="1"/>
</dbReference>
<dbReference type="OrthoDB" id="5823472at2759"/>
<keyword evidence="1" id="KW-0479">Metal-binding</keyword>
<protein>
    <recommendedName>
        <fullName evidence="5">RING-type domain-containing protein</fullName>
    </recommendedName>
</protein>
<dbReference type="GO" id="GO:0008270">
    <property type="term" value="F:zinc ion binding"/>
    <property type="evidence" value="ECO:0007669"/>
    <property type="project" value="UniProtKB-KW"/>
</dbReference>
<evidence type="ECO:0000313" key="6">
    <source>
        <dbReference type="EMBL" id="CAF0725656.1"/>
    </source>
</evidence>
<dbReference type="SMART" id="SM00184">
    <property type="entry name" value="RING"/>
    <property type="match status" value="1"/>
</dbReference>
<gene>
    <name evidence="6" type="ORF">OXX778_LOCUS2499</name>
</gene>
<comment type="caution">
    <text evidence="6">The sequence shown here is derived from an EMBL/GenBank/DDBJ whole genome shotgun (WGS) entry which is preliminary data.</text>
</comment>
<keyword evidence="2 4" id="KW-0863">Zinc-finger</keyword>
<dbReference type="InterPro" id="IPR001841">
    <property type="entry name" value="Znf_RING"/>
</dbReference>
<dbReference type="PROSITE" id="PS50089">
    <property type="entry name" value="ZF_RING_2"/>
    <property type="match status" value="1"/>
</dbReference>
<organism evidence="6 7">
    <name type="scientific">Brachionus calyciflorus</name>
    <dbReference type="NCBI Taxonomy" id="104777"/>
    <lineage>
        <taxon>Eukaryota</taxon>
        <taxon>Metazoa</taxon>
        <taxon>Spiralia</taxon>
        <taxon>Gnathifera</taxon>
        <taxon>Rotifera</taxon>
        <taxon>Eurotatoria</taxon>
        <taxon>Monogononta</taxon>
        <taxon>Pseudotrocha</taxon>
        <taxon>Ploima</taxon>
        <taxon>Brachionidae</taxon>
        <taxon>Brachionus</taxon>
    </lineage>
</organism>
<reference evidence="6" key="1">
    <citation type="submission" date="2021-02" db="EMBL/GenBank/DDBJ databases">
        <authorList>
            <person name="Nowell W R."/>
        </authorList>
    </citation>
    <scope>NUCLEOTIDE SEQUENCE</scope>
    <source>
        <strain evidence="6">Ploen Becks lab</strain>
    </source>
</reference>
<dbReference type="SUPFAM" id="SSF57850">
    <property type="entry name" value="RING/U-box"/>
    <property type="match status" value="1"/>
</dbReference>
<accession>A0A813MRY1</accession>
<name>A0A813MRY1_9BILA</name>
<dbReference type="AlphaFoldDB" id="A0A813MRY1"/>
<feature type="domain" description="RING-type" evidence="5">
    <location>
        <begin position="358"/>
        <end position="400"/>
    </location>
</feature>
<dbReference type="PANTHER" id="PTHR45798">
    <property type="entry name" value="RING-H2 FINGER PROTEIN ATL61-RELATED-RELATED"/>
    <property type="match status" value="1"/>
</dbReference>
<dbReference type="InterPro" id="IPR013083">
    <property type="entry name" value="Znf_RING/FYVE/PHD"/>
</dbReference>
<dbReference type="InterPro" id="IPR052788">
    <property type="entry name" value="RING-type_E3_ligase_ATL"/>
</dbReference>
<sequence length="415" mass="48195">MNEIDLDKHFKFEDLQKASFILRKALKDIRSITNDSNSNSLDISSSSSSISENEQNTNESLAFDNFTYSSSIESLSQTNLNQEWKKTTLKSLKRKDKLKKDSINQTSRKNIVLYHAKSMPSLEAIVISNNEYEKQLRKVFRNQSLNRSIRRAKSVYYRNRRSKSLEDLTVEEKINFLMNSESSYLRINSTKFIKSRSIDSYSSATSNGLASDISSSYFHELSDWSPVFSSESDLSDDGLFNNVDWDKNLSNVAFSDFNSTDDSDSELDEDNQIFKKNLLNLRENKINCQCLKEILSQNLDKKAETIEYMLNKVMNRMLNIHPRLQKNTENKQDLKKEFLRYFEINHDFLNGENSKLNCLICLSNFNLKDEACILNECEHIFHKNCIQLWLKKSTDCPKCSSVSNSQLMVKRETLL</sequence>
<keyword evidence="7" id="KW-1185">Reference proteome</keyword>
<dbReference type="Gene3D" id="3.30.40.10">
    <property type="entry name" value="Zinc/RING finger domain, C3HC4 (zinc finger)"/>
    <property type="match status" value="1"/>
</dbReference>
<evidence type="ECO:0000256" key="3">
    <source>
        <dbReference type="ARBA" id="ARBA00022833"/>
    </source>
</evidence>
<dbReference type="Pfam" id="PF13639">
    <property type="entry name" value="zf-RING_2"/>
    <property type="match status" value="1"/>
</dbReference>
<keyword evidence="3" id="KW-0862">Zinc</keyword>
<proteinExistence type="predicted"/>
<evidence type="ECO:0000259" key="5">
    <source>
        <dbReference type="PROSITE" id="PS50089"/>
    </source>
</evidence>